<evidence type="ECO:0000256" key="1">
    <source>
        <dbReference type="ARBA" id="ARBA00022723"/>
    </source>
</evidence>
<evidence type="ECO:0000256" key="6">
    <source>
        <dbReference type="SAM" id="MobiDB-lite"/>
    </source>
</evidence>
<dbReference type="GO" id="GO:0004022">
    <property type="term" value="F:alcohol dehydrogenase (NAD+) activity"/>
    <property type="evidence" value="ECO:0007669"/>
    <property type="project" value="UniProtKB-EC"/>
</dbReference>
<dbReference type="SUPFAM" id="SSF51735">
    <property type="entry name" value="NAD(P)-binding Rossmann-fold domains"/>
    <property type="match status" value="1"/>
</dbReference>
<dbReference type="InterPro" id="IPR020843">
    <property type="entry name" value="ER"/>
</dbReference>
<dbReference type="EC" id="1.1.1.1" evidence="8"/>
<name>H6Q9G7_PYROT</name>
<evidence type="ECO:0000256" key="4">
    <source>
        <dbReference type="ARBA" id="ARBA00023002"/>
    </source>
</evidence>
<accession>H6Q9G7</accession>
<keyword evidence="4 8" id="KW-0560">Oxidoreductase</keyword>
<dbReference type="KEGG" id="pog:Pogu_1808"/>
<keyword evidence="1" id="KW-0479">Metal-binding</keyword>
<dbReference type="Proteomes" id="UP000009062">
    <property type="component" value="Chromosome"/>
</dbReference>
<evidence type="ECO:0000256" key="5">
    <source>
        <dbReference type="ARBA" id="ARBA00023277"/>
    </source>
</evidence>
<dbReference type="InterPro" id="IPR036291">
    <property type="entry name" value="NAD(P)-bd_dom_sf"/>
</dbReference>
<protein>
    <submittedName>
        <fullName evidence="8">Zn-dependent alcohol dehydrogenase</fullName>
        <ecNumber evidence="8">1.1.1.1</ecNumber>
    </submittedName>
</protein>
<dbReference type="Gene3D" id="3.40.50.720">
    <property type="entry name" value="NAD(P)-binding Rossmann-like Domain"/>
    <property type="match status" value="1"/>
</dbReference>
<evidence type="ECO:0000259" key="7">
    <source>
        <dbReference type="SMART" id="SM00829"/>
    </source>
</evidence>
<dbReference type="AlphaFoldDB" id="H6Q9G7"/>
<dbReference type="Gene3D" id="3.90.180.10">
    <property type="entry name" value="Medium-chain alcohol dehydrogenases, catalytic domain"/>
    <property type="match status" value="1"/>
</dbReference>
<keyword evidence="3" id="KW-0521">NADP</keyword>
<reference evidence="8 9" key="1">
    <citation type="journal article" date="2012" name="Stand. Genomic Sci.">
        <title>Complete genome sequence of Pyrobaculum oguniense.</title>
        <authorList>
            <person name="Bernick D.L."/>
            <person name="Karplus K."/>
            <person name="Lui L.M."/>
            <person name="Coker J.K."/>
            <person name="Murphy J.N."/>
            <person name="Chan P.P."/>
            <person name="Cozen A.E."/>
            <person name="Lowe T.M."/>
        </authorList>
    </citation>
    <scope>NUCLEOTIDE SEQUENCE [LARGE SCALE GENOMIC DNA]</scope>
    <source>
        <strain evidence="8 9">TE7</strain>
    </source>
</reference>
<dbReference type="Pfam" id="PF00107">
    <property type="entry name" value="ADH_zinc_N"/>
    <property type="match status" value="1"/>
</dbReference>
<dbReference type="InterPro" id="IPR013154">
    <property type="entry name" value="ADH-like_N"/>
</dbReference>
<gene>
    <name evidence="8" type="ordered locus">Pogu_1808</name>
</gene>
<dbReference type="SUPFAM" id="SSF50129">
    <property type="entry name" value="GroES-like"/>
    <property type="match status" value="1"/>
</dbReference>
<proteinExistence type="predicted"/>
<evidence type="ECO:0000313" key="8">
    <source>
        <dbReference type="EMBL" id="AFA39835.1"/>
    </source>
</evidence>
<dbReference type="STRING" id="698757.Pogu_1808"/>
<keyword evidence="5" id="KW-0119">Carbohydrate metabolism</keyword>
<keyword evidence="9" id="KW-1185">Reference proteome</keyword>
<sequence>MKAAFFEKPGELIVGDFPNPEHKHGEVLLRVTLAVVNPIDRFTVTGSVQARPIPHVPGAEFVGEVLDPGASDFKRGDRVVVYNRLFCGVCRHCLKGETQLCETGGIIGVATHGGWAELASVPARNLVRTSAPFEDVVGLPVGGLTAYNMLRRAGVSPGERVAVVGATGNVGVFAVQLAKLMGAYVVAVTRRADKFATELKRLGADEVLTPQEASRAGGFDVVVDPLGAGTWELSFSMLARGGRYVTAGALTGGEVRLDLRRLYGAQLSVLGSTGGEEGGSRRSRGARRERQDQDADIAEV</sequence>
<dbReference type="InterPro" id="IPR013149">
    <property type="entry name" value="ADH-like_C"/>
</dbReference>
<evidence type="ECO:0000256" key="2">
    <source>
        <dbReference type="ARBA" id="ARBA00022833"/>
    </source>
</evidence>
<dbReference type="eggNOG" id="arCOG01458">
    <property type="taxonomic scope" value="Archaea"/>
</dbReference>
<dbReference type="PANTHER" id="PTHR43401">
    <property type="entry name" value="L-THREONINE 3-DEHYDROGENASE"/>
    <property type="match status" value="1"/>
</dbReference>
<feature type="domain" description="Enoyl reductase (ER)" evidence="7">
    <location>
        <begin position="15"/>
        <end position="300"/>
    </location>
</feature>
<evidence type="ECO:0000256" key="3">
    <source>
        <dbReference type="ARBA" id="ARBA00022857"/>
    </source>
</evidence>
<dbReference type="GO" id="GO:0043168">
    <property type="term" value="F:anion binding"/>
    <property type="evidence" value="ECO:0007669"/>
    <property type="project" value="UniProtKB-ARBA"/>
</dbReference>
<dbReference type="InterPro" id="IPR050129">
    <property type="entry name" value="Zn_alcohol_dh"/>
</dbReference>
<dbReference type="SMART" id="SM00829">
    <property type="entry name" value="PKS_ER"/>
    <property type="match status" value="1"/>
</dbReference>
<organism evidence="8 9">
    <name type="scientific">Pyrobaculum oguniense (strain DSM 13380 / JCM 10595 / TE7)</name>
    <dbReference type="NCBI Taxonomy" id="698757"/>
    <lineage>
        <taxon>Archaea</taxon>
        <taxon>Thermoproteota</taxon>
        <taxon>Thermoprotei</taxon>
        <taxon>Thermoproteales</taxon>
        <taxon>Thermoproteaceae</taxon>
        <taxon>Pyrobaculum</taxon>
    </lineage>
</organism>
<dbReference type="EMBL" id="CP003316">
    <property type="protein sequence ID" value="AFA39835.1"/>
    <property type="molecule type" value="Genomic_DNA"/>
</dbReference>
<dbReference type="InterPro" id="IPR011032">
    <property type="entry name" value="GroES-like_sf"/>
</dbReference>
<dbReference type="PANTHER" id="PTHR43401:SF2">
    <property type="entry name" value="L-THREONINE 3-DEHYDROGENASE"/>
    <property type="match status" value="1"/>
</dbReference>
<dbReference type="GO" id="GO:0030554">
    <property type="term" value="F:adenyl nucleotide binding"/>
    <property type="evidence" value="ECO:0007669"/>
    <property type="project" value="UniProtKB-ARBA"/>
</dbReference>
<dbReference type="GO" id="GO:0051262">
    <property type="term" value="P:protein tetramerization"/>
    <property type="evidence" value="ECO:0007669"/>
    <property type="project" value="UniProtKB-ARBA"/>
</dbReference>
<evidence type="ECO:0000313" key="9">
    <source>
        <dbReference type="Proteomes" id="UP000009062"/>
    </source>
</evidence>
<dbReference type="Pfam" id="PF08240">
    <property type="entry name" value="ADH_N"/>
    <property type="match status" value="1"/>
</dbReference>
<dbReference type="HOGENOM" id="CLU_026673_3_4_2"/>
<dbReference type="GO" id="GO:0046872">
    <property type="term" value="F:metal ion binding"/>
    <property type="evidence" value="ECO:0007669"/>
    <property type="project" value="UniProtKB-KW"/>
</dbReference>
<keyword evidence="2" id="KW-0862">Zinc</keyword>
<feature type="region of interest" description="Disordered" evidence="6">
    <location>
        <begin position="273"/>
        <end position="300"/>
    </location>
</feature>